<keyword evidence="2" id="KW-1185">Reference proteome</keyword>
<organism evidence="1 2">
    <name type="scientific">Caenorhabditis japonica</name>
    <dbReference type="NCBI Taxonomy" id="281687"/>
    <lineage>
        <taxon>Eukaryota</taxon>
        <taxon>Metazoa</taxon>
        <taxon>Ecdysozoa</taxon>
        <taxon>Nematoda</taxon>
        <taxon>Chromadorea</taxon>
        <taxon>Rhabditida</taxon>
        <taxon>Rhabditina</taxon>
        <taxon>Rhabditomorpha</taxon>
        <taxon>Rhabditoidea</taxon>
        <taxon>Rhabditidae</taxon>
        <taxon>Peloderinae</taxon>
        <taxon>Caenorhabditis</taxon>
    </lineage>
</organism>
<proteinExistence type="predicted"/>
<reference evidence="2" key="1">
    <citation type="submission" date="2010-08" db="EMBL/GenBank/DDBJ databases">
        <authorList>
            <consortium name="Caenorhabditis japonica Sequencing Consortium"/>
            <person name="Wilson R.K."/>
        </authorList>
    </citation>
    <scope>NUCLEOTIDE SEQUENCE [LARGE SCALE GENOMIC DNA]</scope>
    <source>
        <strain evidence="2">DF5081</strain>
    </source>
</reference>
<dbReference type="EnsemblMetazoa" id="CJA06230a.1">
    <property type="protein sequence ID" value="CJA06230a.1"/>
    <property type="gene ID" value="WBGene00125434"/>
</dbReference>
<accession>A0A8R1HSX9</accession>
<dbReference type="AlphaFoldDB" id="A0A8R1HSX9"/>
<sequence length="182" mass="20689">MFDGGVLNEYWKYLKALPFIPDADIPSFFDTITSILPRNSQAEEFSLYLKKNYVHGTLRSGPIYPPATWGCAEITKNGIHRTTNAVEVWHRLLSPIVTSTNGLRKVVLSDIIDQIKLEEQVTCQDHDLLLINPNYQITKKRKTTNIMKDRRLLKVMANTPPPPNMPLQGIHLLRAISNALKP</sequence>
<evidence type="ECO:0000313" key="1">
    <source>
        <dbReference type="EnsemblMetazoa" id="CJA06230a.1"/>
    </source>
</evidence>
<dbReference type="Proteomes" id="UP000005237">
    <property type="component" value="Unassembled WGS sequence"/>
</dbReference>
<name>A0A8R1HSX9_CAEJA</name>
<reference evidence="1" key="2">
    <citation type="submission" date="2022-06" db="UniProtKB">
        <authorList>
            <consortium name="EnsemblMetazoa"/>
        </authorList>
    </citation>
    <scope>IDENTIFICATION</scope>
    <source>
        <strain evidence="1">DF5081</strain>
    </source>
</reference>
<protein>
    <submittedName>
        <fullName evidence="1">Uncharacterized protein</fullName>
    </submittedName>
</protein>
<evidence type="ECO:0000313" key="2">
    <source>
        <dbReference type="Proteomes" id="UP000005237"/>
    </source>
</evidence>